<reference evidence="1 2" key="1">
    <citation type="submission" date="2006-02" db="EMBL/GenBank/DDBJ databases">
        <authorList>
            <person name="Pinhassi J."/>
            <person name="Pedros-Alio C."/>
            <person name="Ferriera S."/>
            <person name="Johnson J."/>
            <person name="Kravitz S."/>
            <person name="Halpern A."/>
            <person name="Remington K."/>
            <person name="Beeson K."/>
            <person name="Tran B."/>
            <person name="Rogers Y.-H."/>
            <person name="Friedman R."/>
            <person name="Venter J.C."/>
        </authorList>
    </citation>
    <scope>NUCLEOTIDE SEQUENCE [LARGE SCALE GENOMIC DNA]</scope>
    <source>
        <strain evidence="1 2">MED92</strain>
    </source>
</reference>
<keyword evidence="2" id="KW-1185">Reference proteome</keyword>
<dbReference type="Proteomes" id="UP000002171">
    <property type="component" value="Unassembled WGS sequence"/>
</dbReference>
<comment type="caution">
    <text evidence="1">The sequence shown here is derived from an EMBL/GenBank/DDBJ whole genome shotgun (WGS) entry which is preliminary data.</text>
</comment>
<protein>
    <submittedName>
        <fullName evidence="1">Uncharacterized protein</fullName>
    </submittedName>
</protein>
<evidence type="ECO:0000313" key="1">
    <source>
        <dbReference type="EMBL" id="EAR62239.1"/>
    </source>
</evidence>
<organism evidence="1 2">
    <name type="scientific">Neptuniibacter caesariensis</name>
    <dbReference type="NCBI Taxonomy" id="207954"/>
    <lineage>
        <taxon>Bacteria</taxon>
        <taxon>Pseudomonadati</taxon>
        <taxon>Pseudomonadota</taxon>
        <taxon>Gammaproteobacteria</taxon>
        <taxon>Oceanospirillales</taxon>
        <taxon>Oceanospirillaceae</taxon>
        <taxon>Neptuniibacter</taxon>
    </lineage>
</organism>
<dbReference type="OrthoDB" id="6120958at2"/>
<accession>A0A7U8C9F0</accession>
<sequence>MDYRATANIKMMKAKPATPSRQEMAQELRRQANALRDEGKTAAEFWLAEQYEKTANLLN</sequence>
<proteinExistence type="predicted"/>
<dbReference type="AlphaFoldDB" id="A0A7U8C9F0"/>
<gene>
    <name evidence="1" type="ORF">MED92_14418</name>
</gene>
<evidence type="ECO:0000313" key="2">
    <source>
        <dbReference type="Proteomes" id="UP000002171"/>
    </source>
</evidence>
<dbReference type="RefSeq" id="WP_007020549.1">
    <property type="nucleotide sequence ID" value="NZ_CH724125.1"/>
</dbReference>
<dbReference type="EMBL" id="AAOW01000003">
    <property type="protein sequence ID" value="EAR62239.1"/>
    <property type="molecule type" value="Genomic_DNA"/>
</dbReference>
<name>A0A7U8C9F0_NEPCE</name>